<protein>
    <recommendedName>
        <fullName evidence="2">MEMO1 family protein Dacet_1840</fullName>
    </recommendedName>
</protein>
<organism evidence="3 4">
    <name type="scientific">Denitrovibrio acetiphilus (strain DSM 12809 / NBRC 114555 / N2460)</name>
    <dbReference type="NCBI Taxonomy" id="522772"/>
    <lineage>
        <taxon>Bacteria</taxon>
        <taxon>Pseudomonadati</taxon>
        <taxon>Deferribacterota</taxon>
        <taxon>Deferribacteres</taxon>
        <taxon>Deferribacterales</taxon>
        <taxon>Geovibrionaceae</taxon>
        <taxon>Denitrovibrio</taxon>
    </lineage>
</organism>
<reference evidence="3 4" key="1">
    <citation type="journal article" date="2010" name="Stand. Genomic Sci.">
        <title>Complete genome sequence of Denitrovibrio acetiphilus type strain (N2460).</title>
        <authorList>
            <person name="Kiss H."/>
            <person name="Lang E."/>
            <person name="Lapidus A."/>
            <person name="Copeland A."/>
            <person name="Nolan M."/>
            <person name="Glavina Del Rio T."/>
            <person name="Chen F."/>
            <person name="Lucas S."/>
            <person name="Tice H."/>
            <person name="Cheng J.F."/>
            <person name="Han C."/>
            <person name="Goodwin L."/>
            <person name="Pitluck S."/>
            <person name="Liolios K."/>
            <person name="Pati A."/>
            <person name="Ivanova N."/>
            <person name="Mavromatis K."/>
            <person name="Chen A."/>
            <person name="Palaniappan K."/>
            <person name="Land M."/>
            <person name="Hauser L."/>
            <person name="Chang Y.J."/>
            <person name="Jeffries C.D."/>
            <person name="Detter J.C."/>
            <person name="Brettin T."/>
            <person name="Spring S."/>
            <person name="Rohde M."/>
            <person name="Goker M."/>
            <person name="Woyke T."/>
            <person name="Bristow J."/>
            <person name="Eisen J.A."/>
            <person name="Markowitz V."/>
            <person name="Hugenholtz P."/>
            <person name="Kyrpides N.C."/>
            <person name="Klenk H.P."/>
        </authorList>
    </citation>
    <scope>NUCLEOTIDE SEQUENCE [LARGE SCALE GENOMIC DNA]</scope>
    <source>
        <strain evidence="4">DSM 12809 / NBRC 114555 / N2460</strain>
    </source>
</reference>
<dbReference type="AlphaFoldDB" id="D4H0U1"/>
<gene>
    <name evidence="3" type="ordered locus">Dacet_1840</name>
</gene>
<proteinExistence type="inferred from homology"/>
<dbReference type="InParanoid" id="D4H0U1"/>
<dbReference type="HOGENOM" id="CLU_038085_2_0_0"/>
<sequence length="260" mass="28056">MHRQAAVAGVFYPADAGSVTEFIKSSLPDGAPEKAVGVVVPHAGYIYSGATAVRTLARVKIPDTVILVGPNHTGAGPSISVYPEGSWATPLGDVPVDSVLVDKFCENPLFNKDTTAHHSEHSLEVILPILKYFNPDVKVVCVTVKYINLETAETAAKHIADVTDALFVISSDLNHFEDAEITERKDMAVMEKLLEMDMNGLYYIVPEENISMCGVVPACMGIRYCQAKGADTAVFVEHIHSGLVSGDNNRVVGYAGLYYK</sequence>
<dbReference type="Pfam" id="PF01875">
    <property type="entry name" value="Memo"/>
    <property type="match status" value="1"/>
</dbReference>
<dbReference type="EMBL" id="CP001968">
    <property type="protein sequence ID" value="ADD68604.1"/>
    <property type="molecule type" value="Genomic_DNA"/>
</dbReference>
<dbReference type="STRING" id="522772.Dacet_1840"/>
<dbReference type="PANTHER" id="PTHR11060">
    <property type="entry name" value="PROTEIN MEMO1"/>
    <property type="match status" value="1"/>
</dbReference>
<dbReference type="Proteomes" id="UP000002012">
    <property type="component" value="Chromosome"/>
</dbReference>
<evidence type="ECO:0000313" key="3">
    <source>
        <dbReference type="EMBL" id="ADD68604.1"/>
    </source>
</evidence>
<dbReference type="CDD" id="cd07361">
    <property type="entry name" value="MEMO_like"/>
    <property type="match status" value="1"/>
</dbReference>
<dbReference type="eggNOG" id="COG1355">
    <property type="taxonomic scope" value="Bacteria"/>
</dbReference>
<evidence type="ECO:0000256" key="2">
    <source>
        <dbReference type="HAMAP-Rule" id="MF_00055"/>
    </source>
</evidence>
<comment type="similarity">
    <text evidence="1 2">Belongs to the MEMO1 family.</text>
</comment>
<name>D4H0U1_DENA2</name>
<dbReference type="HAMAP" id="MF_00055">
    <property type="entry name" value="MEMO1"/>
    <property type="match status" value="1"/>
</dbReference>
<dbReference type="Gene3D" id="3.40.830.10">
    <property type="entry name" value="LigB-like"/>
    <property type="match status" value="1"/>
</dbReference>
<evidence type="ECO:0000256" key="1">
    <source>
        <dbReference type="ARBA" id="ARBA00006315"/>
    </source>
</evidence>
<dbReference type="OrthoDB" id="9785549at2"/>
<dbReference type="NCBIfam" id="TIGR04336">
    <property type="entry name" value="AmmeMemoSam_B"/>
    <property type="match status" value="1"/>
</dbReference>
<dbReference type="InterPro" id="IPR002737">
    <property type="entry name" value="MEMO1_fam"/>
</dbReference>
<dbReference type="KEGG" id="dap:Dacet_1840"/>
<dbReference type="PaxDb" id="522772-Dacet_1840"/>
<keyword evidence="4" id="KW-1185">Reference proteome</keyword>
<accession>D4H0U1</accession>
<dbReference type="RefSeq" id="WP_013011114.1">
    <property type="nucleotide sequence ID" value="NC_013943.1"/>
</dbReference>
<evidence type="ECO:0000313" key="4">
    <source>
        <dbReference type="Proteomes" id="UP000002012"/>
    </source>
</evidence>
<dbReference type="PANTHER" id="PTHR11060:SF0">
    <property type="entry name" value="PROTEIN MEMO1"/>
    <property type="match status" value="1"/>
</dbReference>